<dbReference type="Proteomes" id="UP000305471">
    <property type="component" value="Unassembled WGS sequence"/>
</dbReference>
<dbReference type="AlphaFoldDB" id="A0A4V5NQ71"/>
<organism evidence="1 2">
    <name type="scientific">Alteromonas portus</name>
    <dbReference type="NCBI Taxonomy" id="2565549"/>
    <lineage>
        <taxon>Bacteria</taxon>
        <taxon>Pseudomonadati</taxon>
        <taxon>Pseudomonadota</taxon>
        <taxon>Gammaproteobacteria</taxon>
        <taxon>Alteromonadales</taxon>
        <taxon>Alteromonadaceae</taxon>
        <taxon>Alteromonas/Salinimonas group</taxon>
        <taxon>Alteromonas</taxon>
    </lineage>
</organism>
<dbReference type="RefSeq" id="WP_136783392.1">
    <property type="nucleotide sequence ID" value="NZ_SWCO01000010.1"/>
</dbReference>
<accession>A0A4V5NQ71</accession>
<protein>
    <submittedName>
        <fullName evidence="1">Uncharacterized protein</fullName>
    </submittedName>
</protein>
<name>A0A4V5NQ71_9ALTE</name>
<dbReference type="EMBL" id="SWCO01000010">
    <property type="protein sequence ID" value="TKB01586.1"/>
    <property type="molecule type" value="Genomic_DNA"/>
</dbReference>
<evidence type="ECO:0000313" key="1">
    <source>
        <dbReference type="EMBL" id="TKB01586.1"/>
    </source>
</evidence>
<gene>
    <name evidence="1" type="ORF">E5672_17410</name>
</gene>
<keyword evidence="2" id="KW-1185">Reference proteome</keyword>
<sequence>MKNHQLNHNHPNLNQPASTEPVALVEAQLFEVSGGLRVRLSDTVPVVGPTPKEPVYITMAIGEGGGKLPDILS</sequence>
<proteinExistence type="predicted"/>
<dbReference type="OrthoDB" id="6332914at2"/>
<evidence type="ECO:0000313" key="2">
    <source>
        <dbReference type="Proteomes" id="UP000305471"/>
    </source>
</evidence>
<reference evidence="1 2" key="1">
    <citation type="submission" date="2019-04" db="EMBL/GenBank/DDBJ databases">
        <title>Alteromonas portus sp. nov., an alginate lyase-excreting marine bacterium.</title>
        <authorList>
            <person name="Huang H."/>
            <person name="Mo K."/>
            <person name="Bao S."/>
        </authorList>
    </citation>
    <scope>NUCLEOTIDE SEQUENCE [LARGE SCALE GENOMIC DNA]</scope>
    <source>
        <strain evidence="1 2">HB161718</strain>
    </source>
</reference>
<comment type="caution">
    <text evidence="1">The sequence shown here is derived from an EMBL/GenBank/DDBJ whole genome shotgun (WGS) entry which is preliminary data.</text>
</comment>